<dbReference type="Proteomes" id="UP000799779">
    <property type="component" value="Unassembled WGS sequence"/>
</dbReference>
<protein>
    <submittedName>
        <fullName evidence="1">Uncharacterized protein</fullName>
    </submittedName>
</protein>
<organism evidence="1 2">
    <name type="scientific">Amniculicola lignicola CBS 123094</name>
    <dbReference type="NCBI Taxonomy" id="1392246"/>
    <lineage>
        <taxon>Eukaryota</taxon>
        <taxon>Fungi</taxon>
        <taxon>Dikarya</taxon>
        <taxon>Ascomycota</taxon>
        <taxon>Pezizomycotina</taxon>
        <taxon>Dothideomycetes</taxon>
        <taxon>Pleosporomycetidae</taxon>
        <taxon>Pleosporales</taxon>
        <taxon>Amniculicolaceae</taxon>
        <taxon>Amniculicola</taxon>
    </lineage>
</organism>
<dbReference type="EMBL" id="ML977559">
    <property type="protein sequence ID" value="KAF2006779.1"/>
    <property type="molecule type" value="Genomic_DNA"/>
</dbReference>
<accession>A0A6A5X0M7</accession>
<dbReference type="PANTHER" id="PTHR38790:SF4">
    <property type="entry name" value="2EXR DOMAIN-CONTAINING PROTEIN"/>
    <property type="match status" value="1"/>
</dbReference>
<dbReference type="PANTHER" id="PTHR38790">
    <property type="entry name" value="2EXR DOMAIN-CONTAINING PROTEIN-RELATED"/>
    <property type="match status" value="1"/>
</dbReference>
<dbReference type="AlphaFoldDB" id="A0A6A5X0M7"/>
<dbReference type="OrthoDB" id="288942at2759"/>
<reference evidence="1" key="1">
    <citation type="journal article" date="2020" name="Stud. Mycol.">
        <title>101 Dothideomycetes genomes: a test case for predicting lifestyles and emergence of pathogens.</title>
        <authorList>
            <person name="Haridas S."/>
            <person name="Albert R."/>
            <person name="Binder M."/>
            <person name="Bloem J."/>
            <person name="Labutti K."/>
            <person name="Salamov A."/>
            <person name="Andreopoulos B."/>
            <person name="Baker S."/>
            <person name="Barry K."/>
            <person name="Bills G."/>
            <person name="Bluhm B."/>
            <person name="Cannon C."/>
            <person name="Castanera R."/>
            <person name="Culley D."/>
            <person name="Daum C."/>
            <person name="Ezra D."/>
            <person name="Gonzalez J."/>
            <person name="Henrissat B."/>
            <person name="Kuo A."/>
            <person name="Liang C."/>
            <person name="Lipzen A."/>
            <person name="Lutzoni F."/>
            <person name="Magnuson J."/>
            <person name="Mondo S."/>
            <person name="Nolan M."/>
            <person name="Ohm R."/>
            <person name="Pangilinan J."/>
            <person name="Park H.-J."/>
            <person name="Ramirez L."/>
            <person name="Alfaro M."/>
            <person name="Sun H."/>
            <person name="Tritt A."/>
            <person name="Yoshinaga Y."/>
            <person name="Zwiers L.-H."/>
            <person name="Turgeon B."/>
            <person name="Goodwin S."/>
            <person name="Spatafora J."/>
            <person name="Crous P."/>
            <person name="Grigoriev I."/>
        </authorList>
    </citation>
    <scope>NUCLEOTIDE SEQUENCE</scope>
    <source>
        <strain evidence="1">CBS 123094</strain>
    </source>
</reference>
<gene>
    <name evidence="1" type="ORF">P154DRAFT_559249</name>
</gene>
<proteinExistence type="predicted"/>
<evidence type="ECO:0000313" key="2">
    <source>
        <dbReference type="Proteomes" id="UP000799779"/>
    </source>
</evidence>
<evidence type="ECO:0000313" key="1">
    <source>
        <dbReference type="EMBL" id="KAF2006779.1"/>
    </source>
</evidence>
<name>A0A6A5X0M7_9PLEO</name>
<sequence length="494" mass="56931">MDASSFGPYYHPPETVWIDRHGSSKWNDPNKLILQRPRIEHSYPRTTFNNQCNDSDGATFCDCQIEYGNAEKCMYLGRQVEPLAFDLQYRPYNPQSHSPLFGLLPTEVREMVYSYAFTDCNASSPDWDNPYRHNIPPGHDQRKPATDVAINFLQTCRAVYLEAYKLPFLLNPFTVYKWGTLPSYDICRPRFLELAPWQFALIQSIDISLTQTELEGKPLQHYLKVWRAKERHQGSVIVPRFYQETRNVYGRHTMQSFNFGLRQPKLPLMDGMPVAMPNKSSIFLDYRSPPMSARAMVARPLKTLTLRLGRMDWRRSGARPSSMSLEQLAFDPALGGEGSRPAQWPTVPLMQRLATERRAGGWPIEDPDSKSPSQLQWPSQRQYISTWGSVISALPSLHTLTLILETFHDKKAQLDAVIECAKTWTFPIDSTDATGATKFELAWDGKVEQKNYEGQDGADPGYYAPDSPWIRQIIRDGRFEVRIMRYVRRRMKEA</sequence>
<keyword evidence="2" id="KW-1185">Reference proteome</keyword>